<feature type="transmembrane region" description="Helical" evidence="1">
    <location>
        <begin position="125"/>
        <end position="150"/>
    </location>
</feature>
<sequence>MRNFKIFLWIFVIFLVQTVVLSPIHIFGAVPSAVLAFVMCVAILENEFRTAVIISGICAVVMGAIGGRNFTEITLFYAYSSIIVFAARKRPRYVGNFPKTIVWTFIMSAILEILLFVIREMTLDVSVIFSDALPTAVFNTVIAVILYPILKKTLYKEEKKKKLLIA</sequence>
<keyword evidence="1" id="KW-0812">Transmembrane</keyword>
<feature type="transmembrane region" description="Helical" evidence="1">
    <location>
        <begin position="73"/>
        <end position="88"/>
    </location>
</feature>
<evidence type="ECO:0000313" key="2">
    <source>
        <dbReference type="EMBL" id="MCC2209734.1"/>
    </source>
</evidence>
<dbReference type="EMBL" id="JAJEQM010000003">
    <property type="protein sequence ID" value="MCC2209734.1"/>
    <property type="molecule type" value="Genomic_DNA"/>
</dbReference>
<feature type="transmembrane region" description="Helical" evidence="1">
    <location>
        <begin position="100"/>
        <end position="119"/>
    </location>
</feature>
<evidence type="ECO:0008006" key="4">
    <source>
        <dbReference type="Google" id="ProtNLM"/>
    </source>
</evidence>
<gene>
    <name evidence="2" type="ORF">LKE05_02855</name>
</gene>
<comment type="caution">
    <text evidence="2">The sequence shown here is derived from an EMBL/GenBank/DDBJ whole genome shotgun (WGS) entry which is preliminary data.</text>
</comment>
<organism evidence="2 3">
    <name type="scientific">Hominilimicola fabiformis</name>
    <dbReference type="NCBI Taxonomy" id="2885356"/>
    <lineage>
        <taxon>Bacteria</taxon>
        <taxon>Bacillati</taxon>
        <taxon>Bacillota</taxon>
        <taxon>Clostridia</taxon>
        <taxon>Eubacteriales</taxon>
        <taxon>Oscillospiraceae</taxon>
        <taxon>Hominilimicola</taxon>
    </lineage>
</organism>
<keyword evidence="3" id="KW-1185">Reference proteome</keyword>
<name>A0AAE3DXC1_9FIRM</name>
<keyword evidence="1" id="KW-1133">Transmembrane helix</keyword>
<reference evidence="2 3" key="1">
    <citation type="submission" date="2021-10" db="EMBL/GenBank/DDBJ databases">
        <title>Anaerobic single-cell dispensing facilitates the cultivation of human gut bacteria.</title>
        <authorList>
            <person name="Afrizal A."/>
        </authorList>
    </citation>
    <scope>NUCLEOTIDE SEQUENCE [LARGE SCALE GENOMIC DNA]</scope>
    <source>
        <strain evidence="2 3">CLA-AA-H232</strain>
    </source>
</reference>
<dbReference type="Proteomes" id="UP001198242">
    <property type="component" value="Unassembled WGS sequence"/>
</dbReference>
<dbReference type="AlphaFoldDB" id="A0AAE3DXC1"/>
<feature type="transmembrane region" description="Helical" evidence="1">
    <location>
        <begin position="6"/>
        <end position="38"/>
    </location>
</feature>
<accession>A0AAE3DXC1</accession>
<protein>
    <recommendedName>
        <fullName evidence="4">Rod shape-determining protein MreD</fullName>
    </recommendedName>
</protein>
<evidence type="ECO:0000313" key="3">
    <source>
        <dbReference type="Proteomes" id="UP001198242"/>
    </source>
</evidence>
<proteinExistence type="predicted"/>
<dbReference type="RefSeq" id="WP_022230937.1">
    <property type="nucleotide sequence ID" value="NZ_JBBNHX010000059.1"/>
</dbReference>
<evidence type="ECO:0000256" key="1">
    <source>
        <dbReference type="SAM" id="Phobius"/>
    </source>
</evidence>
<keyword evidence="1" id="KW-0472">Membrane</keyword>